<dbReference type="Pfam" id="PF25298">
    <property type="entry name" value="Baculo_FP_2nd"/>
    <property type="match status" value="1"/>
</dbReference>
<sequence length="270" mass="31305">MSKDTIKSLKKEDDLKAQTESIMEELKKVKDLVDSKEIDIAKGDHICSTSNKETLKSLEYLSKEYDDQKRFTQAVKQQISRLETRVTEIAVKLDSLSNSIDEVQQYSYQYNIKLMGIPEIKANESATETSVLCERIFKAMGVQVSLMDIDIAHRVATRNPNSRRPKPIICKFARRLAREQVMAKRRDVRRIDPASIGLRQDSSLMEAGIFDHLTPRLQQLLVDAKKFKIENDYKFCWTKNSVIYLRRYEDSQPIRIKQRSDLERLPTGTN</sequence>
<protein>
    <recommendedName>
        <fullName evidence="1">FP protein C-terminal domain-containing protein</fullName>
    </recommendedName>
</protein>
<accession>A0A6S7GVR7</accession>
<proteinExistence type="predicted"/>
<dbReference type="InterPro" id="IPR057251">
    <property type="entry name" value="FP_C"/>
</dbReference>
<dbReference type="Proteomes" id="UP001152795">
    <property type="component" value="Unassembled WGS sequence"/>
</dbReference>
<dbReference type="OrthoDB" id="5959936at2759"/>
<keyword evidence="3" id="KW-1185">Reference proteome</keyword>
<evidence type="ECO:0000313" key="2">
    <source>
        <dbReference type="EMBL" id="CAB3989897.1"/>
    </source>
</evidence>
<evidence type="ECO:0000313" key="3">
    <source>
        <dbReference type="Proteomes" id="UP001152795"/>
    </source>
</evidence>
<dbReference type="AlphaFoldDB" id="A0A6S7GVR7"/>
<dbReference type="EMBL" id="CACRXK020001565">
    <property type="protein sequence ID" value="CAB3989897.1"/>
    <property type="molecule type" value="Genomic_DNA"/>
</dbReference>
<name>A0A6S7GVR7_PARCT</name>
<dbReference type="InterPro" id="IPR004244">
    <property type="entry name" value="Transposase_22"/>
</dbReference>
<dbReference type="PANTHER" id="PTHR11505">
    <property type="entry name" value="L1 TRANSPOSABLE ELEMENT-RELATED"/>
    <property type="match status" value="1"/>
</dbReference>
<organism evidence="2 3">
    <name type="scientific">Paramuricea clavata</name>
    <name type="common">Red gorgonian</name>
    <name type="synonym">Violescent sea-whip</name>
    <dbReference type="NCBI Taxonomy" id="317549"/>
    <lineage>
        <taxon>Eukaryota</taxon>
        <taxon>Metazoa</taxon>
        <taxon>Cnidaria</taxon>
        <taxon>Anthozoa</taxon>
        <taxon>Octocorallia</taxon>
        <taxon>Malacalcyonacea</taxon>
        <taxon>Plexauridae</taxon>
        <taxon>Paramuricea</taxon>
    </lineage>
</organism>
<evidence type="ECO:0000259" key="1">
    <source>
        <dbReference type="Pfam" id="PF25298"/>
    </source>
</evidence>
<feature type="domain" description="FP protein C-terminal" evidence="1">
    <location>
        <begin position="214"/>
        <end position="265"/>
    </location>
</feature>
<comment type="caution">
    <text evidence="2">The sequence shown here is derived from an EMBL/GenBank/DDBJ whole genome shotgun (WGS) entry which is preliminary data.</text>
</comment>
<gene>
    <name evidence="2" type="ORF">PACLA_8A056884</name>
</gene>
<reference evidence="2" key="1">
    <citation type="submission" date="2020-04" db="EMBL/GenBank/DDBJ databases">
        <authorList>
            <person name="Alioto T."/>
            <person name="Alioto T."/>
            <person name="Gomez Garrido J."/>
        </authorList>
    </citation>
    <scope>NUCLEOTIDE SEQUENCE</scope>
    <source>
        <strain evidence="2">A484AB</strain>
    </source>
</reference>
<dbReference type="Gene3D" id="3.30.70.1820">
    <property type="entry name" value="L1 transposable element, RRM domain"/>
    <property type="match status" value="1"/>
</dbReference>